<proteinExistence type="predicted"/>
<dbReference type="InterPro" id="IPR013901">
    <property type="entry name" value="Anthrone_oxy"/>
</dbReference>
<organism evidence="2 3">
    <name type="scientific">Parapedobacter defluvii</name>
    <dbReference type="NCBI Taxonomy" id="2045106"/>
    <lineage>
        <taxon>Bacteria</taxon>
        <taxon>Pseudomonadati</taxon>
        <taxon>Bacteroidota</taxon>
        <taxon>Sphingobacteriia</taxon>
        <taxon>Sphingobacteriales</taxon>
        <taxon>Sphingobacteriaceae</taxon>
        <taxon>Parapedobacter</taxon>
    </lineage>
</organism>
<sequence length="174" mass="19315">MANEILVLDATMMFGKLIQTVAVLLTGLVAGLFYSYACSVTGALGKLPDREYVMTFKSINTAILNAWFFASFMGSLVVLPLATWLSYRAEVHFSFWLLLSATVVYAVGVFGVTMLGNVPLNNMLERFNRDTATLQDISSLRERFEAPWNKLNLIRTIAAIFSFLLAILSVKLKA</sequence>
<dbReference type="RefSeq" id="WP_229717566.1">
    <property type="nucleotide sequence ID" value="NZ_BMIK01000009.1"/>
</dbReference>
<feature type="transmembrane region" description="Helical" evidence="1">
    <location>
        <begin position="20"/>
        <end position="45"/>
    </location>
</feature>
<evidence type="ECO:0008006" key="4">
    <source>
        <dbReference type="Google" id="ProtNLM"/>
    </source>
</evidence>
<comment type="caution">
    <text evidence="2">The sequence shown here is derived from an EMBL/GenBank/DDBJ whole genome shotgun (WGS) entry which is preliminary data.</text>
</comment>
<name>A0ABQ1M2G8_9SPHI</name>
<accession>A0ABQ1M2G8</accession>
<feature type="transmembrane region" description="Helical" evidence="1">
    <location>
        <begin position="66"/>
        <end position="87"/>
    </location>
</feature>
<keyword evidence="3" id="KW-1185">Reference proteome</keyword>
<dbReference type="Pfam" id="PF08592">
    <property type="entry name" value="Anthrone_oxy"/>
    <property type="match status" value="1"/>
</dbReference>
<feature type="transmembrane region" description="Helical" evidence="1">
    <location>
        <begin position="153"/>
        <end position="172"/>
    </location>
</feature>
<keyword evidence="1" id="KW-1133">Transmembrane helix</keyword>
<feature type="transmembrane region" description="Helical" evidence="1">
    <location>
        <begin position="93"/>
        <end position="116"/>
    </location>
</feature>
<evidence type="ECO:0000313" key="2">
    <source>
        <dbReference type="EMBL" id="GGC33630.1"/>
    </source>
</evidence>
<keyword evidence="1" id="KW-0812">Transmembrane</keyword>
<dbReference type="Proteomes" id="UP000597338">
    <property type="component" value="Unassembled WGS sequence"/>
</dbReference>
<evidence type="ECO:0000313" key="3">
    <source>
        <dbReference type="Proteomes" id="UP000597338"/>
    </source>
</evidence>
<dbReference type="EMBL" id="BMIK01000009">
    <property type="protein sequence ID" value="GGC33630.1"/>
    <property type="molecule type" value="Genomic_DNA"/>
</dbReference>
<protein>
    <recommendedName>
        <fullName evidence="4">DUF1772 domain-containing protein</fullName>
    </recommendedName>
</protein>
<reference evidence="3" key="1">
    <citation type="journal article" date="2019" name="Int. J. Syst. Evol. Microbiol.">
        <title>The Global Catalogue of Microorganisms (GCM) 10K type strain sequencing project: providing services to taxonomists for standard genome sequencing and annotation.</title>
        <authorList>
            <consortium name="The Broad Institute Genomics Platform"/>
            <consortium name="The Broad Institute Genome Sequencing Center for Infectious Disease"/>
            <person name="Wu L."/>
            <person name="Ma J."/>
        </authorList>
    </citation>
    <scope>NUCLEOTIDE SEQUENCE [LARGE SCALE GENOMIC DNA]</scope>
    <source>
        <strain evidence="3">CGMCC 1.15342</strain>
    </source>
</reference>
<evidence type="ECO:0000256" key="1">
    <source>
        <dbReference type="SAM" id="Phobius"/>
    </source>
</evidence>
<gene>
    <name evidence="2" type="ORF">GCM10011386_27230</name>
</gene>
<keyword evidence="1" id="KW-0472">Membrane</keyword>